<dbReference type="NCBIfam" id="TIGR00756">
    <property type="entry name" value="PPR"/>
    <property type="match status" value="5"/>
</dbReference>
<keyword evidence="5" id="KW-1185">Reference proteome</keyword>
<name>A0A5C7I5E2_9ROSI</name>
<dbReference type="GO" id="GO:0006396">
    <property type="term" value="P:RNA processing"/>
    <property type="evidence" value="ECO:0007669"/>
    <property type="project" value="TreeGrafter"/>
</dbReference>
<dbReference type="Gene3D" id="1.25.40.10">
    <property type="entry name" value="Tetratricopeptide repeat domain"/>
    <property type="match status" value="4"/>
</dbReference>
<gene>
    <name evidence="4" type="ORF">EZV62_011465</name>
</gene>
<dbReference type="InterPro" id="IPR002885">
    <property type="entry name" value="PPR_rpt"/>
</dbReference>
<accession>A0A5C7I5E2</accession>
<organism evidence="4 5">
    <name type="scientific">Acer yangbiense</name>
    <dbReference type="NCBI Taxonomy" id="1000413"/>
    <lineage>
        <taxon>Eukaryota</taxon>
        <taxon>Viridiplantae</taxon>
        <taxon>Streptophyta</taxon>
        <taxon>Embryophyta</taxon>
        <taxon>Tracheophyta</taxon>
        <taxon>Spermatophyta</taxon>
        <taxon>Magnoliopsida</taxon>
        <taxon>eudicotyledons</taxon>
        <taxon>Gunneridae</taxon>
        <taxon>Pentapetalae</taxon>
        <taxon>rosids</taxon>
        <taxon>malvids</taxon>
        <taxon>Sapindales</taxon>
        <taxon>Sapindaceae</taxon>
        <taxon>Hippocastanoideae</taxon>
        <taxon>Acereae</taxon>
        <taxon>Acer</taxon>
    </lineage>
</organism>
<feature type="repeat" description="PPR" evidence="3">
    <location>
        <begin position="285"/>
        <end position="319"/>
    </location>
</feature>
<keyword evidence="2" id="KW-0677">Repeat</keyword>
<dbReference type="Proteomes" id="UP000323000">
    <property type="component" value="Chromosome 4"/>
</dbReference>
<dbReference type="GO" id="GO:0003729">
    <property type="term" value="F:mRNA binding"/>
    <property type="evidence" value="ECO:0007669"/>
    <property type="project" value="TreeGrafter"/>
</dbReference>
<evidence type="ECO:0000256" key="1">
    <source>
        <dbReference type="ARBA" id="ARBA00007626"/>
    </source>
</evidence>
<dbReference type="InterPro" id="IPR011990">
    <property type="entry name" value="TPR-like_helical_dom_sf"/>
</dbReference>
<evidence type="ECO:0000313" key="5">
    <source>
        <dbReference type="Proteomes" id="UP000323000"/>
    </source>
</evidence>
<evidence type="ECO:0000256" key="3">
    <source>
        <dbReference type="PROSITE-ProRule" id="PRU00708"/>
    </source>
</evidence>
<comment type="similarity">
    <text evidence="1">Belongs to the PPR family. P subfamily.</text>
</comment>
<dbReference type="PANTHER" id="PTHR47934">
    <property type="entry name" value="PENTATRICOPEPTIDE REPEAT-CONTAINING PROTEIN PET309, MITOCHONDRIAL"/>
    <property type="match status" value="1"/>
</dbReference>
<dbReference type="OrthoDB" id="185373at2759"/>
<dbReference type="Pfam" id="PF13041">
    <property type="entry name" value="PPR_2"/>
    <property type="match status" value="2"/>
</dbReference>
<reference evidence="5" key="1">
    <citation type="journal article" date="2019" name="Gigascience">
        <title>De novo genome assembly of the endangered Acer yangbiense, a plant species with extremely small populations endemic to Yunnan Province, China.</title>
        <authorList>
            <person name="Yang J."/>
            <person name="Wariss H.M."/>
            <person name="Tao L."/>
            <person name="Zhang R."/>
            <person name="Yun Q."/>
            <person name="Hollingsworth P."/>
            <person name="Dao Z."/>
            <person name="Luo G."/>
            <person name="Guo H."/>
            <person name="Ma Y."/>
            <person name="Sun W."/>
        </authorList>
    </citation>
    <scope>NUCLEOTIDE SEQUENCE [LARGE SCALE GENOMIC DNA]</scope>
    <source>
        <strain evidence="5">cv. Malutang</strain>
    </source>
</reference>
<dbReference type="PROSITE" id="PS51375">
    <property type="entry name" value="PPR"/>
    <property type="match status" value="5"/>
</dbReference>
<evidence type="ECO:0008006" key="6">
    <source>
        <dbReference type="Google" id="ProtNLM"/>
    </source>
</evidence>
<dbReference type="GO" id="GO:0005739">
    <property type="term" value="C:mitochondrion"/>
    <property type="evidence" value="ECO:0007669"/>
    <property type="project" value="TreeGrafter"/>
</dbReference>
<dbReference type="Pfam" id="PF13812">
    <property type="entry name" value="PPR_3"/>
    <property type="match status" value="1"/>
</dbReference>
<dbReference type="InterPro" id="IPR051114">
    <property type="entry name" value="Mito_RNA_Proc_CCM1"/>
</dbReference>
<dbReference type="EMBL" id="VAHF01000004">
    <property type="protein sequence ID" value="TXG64471.1"/>
    <property type="molecule type" value="Genomic_DNA"/>
</dbReference>
<dbReference type="GO" id="GO:0007005">
    <property type="term" value="P:mitochondrion organization"/>
    <property type="evidence" value="ECO:0007669"/>
    <property type="project" value="TreeGrafter"/>
</dbReference>
<feature type="repeat" description="PPR" evidence="3">
    <location>
        <begin position="426"/>
        <end position="460"/>
    </location>
</feature>
<comment type="caution">
    <text evidence="4">The sequence shown here is derived from an EMBL/GenBank/DDBJ whole genome shotgun (WGS) entry which is preliminary data.</text>
</comment>
<evidence type="ECO:0000256" key="2">
    <source>
        <dbReference type="ARBA" id="ARBA00022737"/>
    </source>
</evidence>
<evidence type="ECO:0000313" key="4">
    <source>
        <dbReference type="EMBL" id="TXG64471.1"/>
    </source>
</evidence>
<dbReference type="AlphaFoldDB" id="A0A5C7I5E2"/>
<dbReference type="PANTHER" id="PTHR47934:SF8">
    <property type="entry name" value="PENTACOTRIPEPTIDE-REPEAT REGION OF PRORP DOMAIN-CONTAINING PROTEIN"/>
    <property type="match status" value="1"/>
</dbReference>
<proteinExistence type="inferred from homology"/>
<feature type="repeat" description="PPR" evidence="3">
    <location>
        <begin position="320"/>
        <end position="354"/>
    </location>
</feature>
<feature type="repeat" description="PPR" evidence="3">
    <location>
        <begin position="355"/>
        <end position="389"/>
    </location>
</feature>
<feature type="repeat" description="PPR" evidence="3">
    <location>
        <begin position="250"/>
        <end position="284"/>
    </location>
</feature>
<protein>
    <recommendedName>
        <fullName evidence="6">Pentacotripeptide-repeat region of PRORP domain-containing protein</fullName>
    </recommendedName>
</protein>
<sequence length="498" mass="56303">MAVVQILKQISFSSPKSRPNLHFLSFYYDFSTTSSPPSDQPNPPISTVVSILTHHRSKSRWGHILSLCPSGFTPTQFSQIALSLKNNPHLVLRFFVFTQRKSLCKHDLSSYATVIHLLSRGRLTSQAQELIRAAVRLPANDLHTKQELRLFEILVKTYRECGSAPYVFDLLITCCLEVKRIDGALGIVRMLLSRGICLKISTCNSLIWAVSRSQGVISGYEIYREVFGLDSEKIETSFKNVKRVVRIRPNVHTFNALMACFYREGLFERVDDTWIEMESLRCEPNCSSYSVLMAVLCEEGKMREAENLLEEMRDKNVERDVVAYNTIIGGFCKIGEMGRGEDFFREMGLDGVESSCSSFEYLVNGHCRVGDVDSAISVYKDMIRKTFRPESSTIEALIGGLCDKRRISEAMEILRVGVEKFSLSPTKNGYVFLIKGLCEDGNMEEALKVQAEMVGKGFEPSLEIYNAFIDGYMEQGNVEMAKILRTEMLETQKGEEDG</sequence>